<reference evidence="1 2" key="1">
    <citation type="submission" date="2018-03" db="EMBL/GenBank/DDBJ databases">
        <title>Massilia armeniaca sp. nov., isolated from desert soil.</title>
        <authorList>
            <person name="Huang H."/>
            <person name="Ren M."/>
        </authorList>
    </citation>
    <scope>NUCLEOTIDE SEQUENCE [LARGE SCALE GENOMIC DNA]</scope>
    <source>
        <strain evidence="1 2">ZMN-3</strain>
    </source>
</reference>
<dbReference type="EMBL" id="CP028324">
    <property type="protein sequence ID" value="AVR95862.1"/>
    <property type="molecule type" value="Genomic_DNA"/>
</dbReference>
<keyword evidence="2" id="KW-1185">Reference proteome</keyword>
<dbReference type="Pfam" id="PF14070">
    <property type="entry name" value="YjfB_motility"/>
    <property type="match status" value="1"/>
</dbReference>
<dbReference type="InterPro" id="IPR025906">
    <property type="entry name" value="YjfB_motility"/>
</dbReference>
<dbReference type="KEGG" id="masz:C9I28_09065"/>
<gene>
    <name evidence="1" type="ORF">C9I28_09065</name>
</gene>
<dbReference type="Proteomes" id="UP000240505">
    <property type="component" value="Chromosome"/>
</dbReference>
<proteinExistence type="predicted"/>
<dbReference type="AlphaFoldDB" id="A0A2R4C8J6"/>
<name>A0A2R4C8J6_9BURK</name>
<organism evidence="1 2">
    <name type="scientific">Pseudoduganella armeniaca</name>
    <dbReference type="NCBI Taxonomy" id="2072590"/>
    <lineage>
        <taxon>Bacteria</taxon>
        <taxon>Pseudomonadati</taxon>
        <taxon>Pseudomonadota</taxon>
        <taxon>Betaproteobacteria</taxon>
        <taxon>Burkholderiales</taxon>
        <taxon>Oxalobacteraceae</taxon>
        <taxon>Telluria group</taxon>
        <taxon>Pseudoduganella</taxon>
    </lineage>
</organism>
<sequence>MDVMGIAKLATSIAETGVKQEVGITMLKKAQEAQAASAAALIAALPQPAPSLPPHLGNHVNTTA</sequence>
<accession>A0A2R4C8J6</accession>
<protein>
    <submittedName>
        <fullName evidence="1">Putative motility protein</fullName>
    </submittedName>
</protein>
<evidence type="ECO:0000313" key="1">
    <source>
        <dbReference type="EMBL" id="AVR95862.1"/>
    </source>
</evidence>
<evidence type="ECO:0000313" key="2">
    <source>
        <dbReference type="Proteomes" id="UP000240505"/>
    </source>
</evidence>